<feature type="compositionally biased region" description="Basic and acidic residues" evidence="1">
    <location>
        <begin position="464"/>
        <end position="474"/>
    </location>
</feature>
<dbReference type="AlphaFoldDB" id="A0AAV0TBF5"/>
<name>A0AAV0TBF5_9STRA</name>
<protein>
    <submittedName>
        <fullName evidence="2">Uncharacterized protein</fullName>
    </submittedName>
</protein>
<keyword evidence="3" id="KW-1185">Reference proteome</keyword>
<reference evidence="2" key="1">
    <citation type="submission" date="2022-12" db="EMBL/GenBank/DDBJ databases">
        <authorList>
            <person name="Webb A."/>
        </authorList>
    </citation>
    <scope>NUCLEOTIDE SEQUENCE</scope>
    <source>
        <strain evidence="2">Pd1</strain>
    </source>
</reference>
<dbReference type="EMBL" id="CANTFM010000337">
    <property type="protein sequence ID" value="CAI5718817.1"/>
    <property type="molecule type" value="Genomic_DNA"/>
</dbReference>
<organism evidence="2 3">
    <name type="scientific">Peronospora destructor</name>
    <dbReference type="NCBI Taxonomy" id="86335"/>
    <lineage>
        <taxon>Eukaryota</taxon>
        <taxon>Sar</taxon>
        <taxon>Stramenopiles</taxon>
        <taxon>Oomycota</taxon>
        <taxon>Peronosporomycetes</taxon>
        <taxon>Peronosporales</taxon>
        <taxon>Peronosporaceae</taxon>
        <taxon>Peronospora</taxon>
    </lineage>
</organism>
<feature type="region of interest" description="Disordered" evidence="1">
    <location>
        <begin position="463"/>
        <end position="488"/>
    </location>
</feature>
<feature type="region of interest" description="Disordered" evidence="1">
    <location>
        <begin position="405"/>
        <end position="433"/>
    </location>
</feature>
<evidence type="ECO:0000313" key="2">
    <source>
        <dbReference type="EMBL" id="CAI5718817.1"/>
    </source>
</evidence>
<dbReference type="Proteomes" id="UP001162029">
    <property type="component" value="Unassembled WGS sequence"/>
</dbReference>
<evidence type="ECO:0000256" key="1">
    <source>
        <dbReference type="SAM" id="MobiDB-lite"/>
    </source>
</evidence>
<accession>A0AAV0TBF5</accession>
<feature type="region of interest" description="Disordered" evidence="1">
    <location>
        <begin position="170"/>
        <end position="190"/>
    </location>
</feature>
<evidence type="ECO:0000313" key="3">
    <source>
        <dbReference type="Proteomes" id="UP001162029"/>
    </source>
</evidence>
<sequence length="565" mass="64095">MTFLVSAGSSETFEDAISQLRTLVEKVQVSVQKKPEVAADTKEDMWTNAGGPLLEVDDTFASWETRAMQRMDGPSRKSHVFHERSRYPDVLETDETKDTEFERIQRHKRHTAKKDIGRLQASYLQPRDQWPNYVGTHRRVQRYPKATRWTPRYYTSDPIRTEAGYLIHEHGENEESQENARNIRQRSSTYQEPLQRFAKVSHNLYEYDKPRHENDATFSAYSETVDVTNENARPNGAPEVLGQYHQFMHRPQTSRRTFKRPLGKMQRDVTSPPTIYGHRVPYSCNYMFDDDNNDWMTEDEEMDGDYGYPPHFGPVEVPVVRRSRHFESTNAQQWSGPAGRGLQQMYKRRRRSQEDLSLNNEMTDDITFETRNHEHVSSPSPNIRTVVVGPLDNVTDNANGVGAFPDHTDTFAGNRAEEGSTPSSSSSSVVHTDSADLEFGQNHVTNAVPSQLAVDELVASNVNKDAESSTRETLSEEEDESANEEDLQLTSDNATAKEHPIEHTLQTEVVPLDSDASIREATAFLSPRRSAAPTNFPTRDTPESCVASSVSSVVKDTDHNIAGVR</sequence>
<feature type="compositionally biased region" description="Acidic residues" evidence="1">
    <location>
        <begin position="475"/>
        <end position="487"/>
    </location>
</feature>
<comment type="caution">
    <text evidence="2">The sequence shown here is derived from an EMBL/GenBank/DDBJ whole genome shotgun (WGS) entry which is preliminary data.</text>
</comment>
<feature type="compositionally biased region" description="Polar residues" evidence="1">
    <location>
        <begin position="179"/>
        <end position="190"/>
    </location>
</feature>
<proteinExistence type="predicted"/>
<gene>
    <name evidence="2" type="ORF">PDE001_LOCUS1937</name>
</gene>
<feature type="region of interest" description="Disordered" evidence="1">
    <location>
        <begin position="328"/>
        <end position="354"/>
    </location>
</feature>